<name>A0A0K2TQH0_LEPSM</name>
<dbReference type="AlphaFoldDB" id="A0A0K2TQH0"/>
<dbReference type="EMBL" id="HACA01010275">
    <property type="protein sequence ID" value="CDW27636.1"/>
    <property type="molecule type" value="Transcribed_RNA"/>
</dbReference>
<accession>A0A0K2TQH0</accession>
<evidence type="ECO:0000313" key="1">
    <source>
        <dbReference type="EMBL" id="CDW27636.1"/>
    </source>
</evidence>
<reference evidence="1" key="1">
    <citation type="submission" date="2014-05" db="EMBL/GenBank/DDBJ databases">
        <authorList>
            <person name="Chronopoulou M."/>
        </authorList>
    </citation>
    <scope>NUCLEOTIDE SEQUENCE</scope>
    <source>
        <tissue evidence="1">Whole organism</tissue>
    </source>
</reference>
<proteinExistence type="predicted"/>
<organism evidence="1">
    <name type="scientific">Lepeophtheirus salmonis</name>
    <name type="common">Salmon louse</name>
    <name type="synonym">Caligus salmonis</name>
    <dbReference type="NCBI Taxonomy" id="72036"/>
    <lineage>
        <taxon>Eukaryota</taxon>
        <taxon>Metazoa</taxon>
        <taxon>Ecdysozoa</taxon>
        <taxon>Arthropoda</taxon>
        <taxon>Crustacea</taxon>
        <taxon>Multicrustacea</taxon>
        <taxon>Hexanauplia</taxon>
        <taxon>Copepoda</taxon>
        <taxon>Siphonostomatoida</taxon>
        <taxon>Caligidae</taxon>
        <taxon>Lepeophtheirus</taxon>
    </lineage>
</organism>
<protein>
    <submittedName>
        <fullName evidence="1">Uncharacterized protein</fullName>
    </submittedName>
</protein>
<sequence length="111" mass="12951">MRRQMKIQRGFVNKFLSTLGTNMFSFSMDFEMRIQSRFISKCFPTSMTTETSLTTMLNFVVILHTSDIVALVITFGTFEMLLWITKMICLPFFFKGIKELPTLIANIFRLP</sequence>